<proteinExistence type="predicted"/>
<comment type="caution">
    <text evidence="1">The sequence shown here is derived from an EMBL/GenBank/DDBJ whole genome shotgun (WGS) entry which is preliminary data.</text>
</comment>
<dbReference type="EMBL" id="JANBUP010002230">
    <property type="protein sequence ID" value="KAJ2801275.1"/>
    <property type="molecule type" value="Genomic_DNA"/>
</dbReference>
<protein>
    <submittedName>
        <fullName evidence="1">Beta-galactosidase-1-like protein</fullName>
        <ecNumber evidence="1">3.2.1.23</ecNumber>
    </submittedName>
</protein>
<evidence type="ECO:0000313" key="2">
    <source>
        <dbReference type="Proteomes" id="UP001140096"/>
    </source>
</evidence>
<organism evidence="1 2">
    <name type="scientific">Coemansia furcata</name>
    <dbReference type="NCBI Taxonomy" id="417177"/>
    <lineage>
        <taxon>Eukaryota</taxon>
        <taxon>Fungi</taxon>
        <taxon>Fungi incertae sedis</taxon>
        <taxon>Zoopagomycota</taxon>
        <taxon>Kickxellomycotina</taxon>
        <taxon>Kickxellomycetes</taxon>
        <taxon>Kickxellales</taxon>
        <taxon>Kickxellaceae</taxon>
        <taxon>Coemansia</taxon>
    </lineage>
</organism>
<accession>A0ACC1L683</accession>
<keyword evidence="1" id="KW-0326">Glycosidase</keyword>
<evidence type="ECO:0000313" key="1">
    <source>
        <dbReference type="EMBL" id="KAJ2801275.1"/>
    </source>
</evidence>
<dbReference type="EC" id="3.2.1.23" evidence="1"/>
<reference evidence="1" key="1">
    <citation type="submission" date="2022-07" db="EMBL/GenBank/DDBJ databases">
        <title>Phylogenomic reconstructions and comparative analyses of Kickxellomycotina fungi.</title>
        <authorList>
            <person name="Reynolds N.K."/>
            <person name="Stajich J.E."/>
            <person name="Barry K."/>
            <person name="Grigoriev I.V."/>
            <person name="Crous P."/>
            <person name="Smith M.E."/>
        </authorList>
    </citation>
    <scope>NUCLEOTIDE SEQUENCE</scope>
    <source>
        <strain evidence="1">CBS 102833</strain>
    </source>
</reference>
<dbReference type="Proteomes" id="UP001140096">
    <property type="component" value="Unassembled WGS sequence"/>
</dbReference>
<gene>
    <name evidence="1" type="primary">GLB1L</name>
    <name evidence="1" type="ORF">H4S07_004982</name>
</gene>
<sequence length="550" mass="61847">MWPGWFQRWGEAVPYRPIEDIAYAVAKWFAFGGTYVSYYMYQGGTNFGRTSGPFIQTSYDYDGFIDEYGLENWPKYLHLQELHRVLLDNARFITGSPVPAPQSLGKSRETSARVYGTQDEYLAFLINTAERTNVTVAFDHVEIELHRWSVTLVRKRRGETHPTILYNTATLSPDVRRAQAHPAGFESIDGVVKTESIRELGIGLPRSSNMLIRANRPLEHISTTDDRTDYLWYRITLPNPCAEGGQLVLKDAGDVAYAFIDDHALGMRHGQQDSLATFTFDVPKTRGNDTVTVSVLTQTMGLANNQQHMESYARGLLGSVVLCGRDITEGKWRMMPGLSSKSSDSDPPPAIDSVHWASYHHSGRSGSNFRWYAIELDVGHLIDDSDSGENYARFAVDLLPMTKGQLWVNQHHLGRYWIRYAPAKKDYSPCQHCDFGGWFSPDSTCRQKCDEISQRYYHLPRSYLDLTVGARNHLYVMEEVGGRPENIAVAKRVSSLPHLEGAERKDVICRVVLAVCAASTLLGLGAAARMLYDQYAASRGYTGINNDDGE</sequence>
<keyword evidence="1" id="KW-0378">Hydrolase</keyword>
<keyword evidence="2" id="KW-1185">Reference proteome</keyword>
<name>A0ACC1L683_9FUNG</name>